<organism evidence="9 10">
    <name type="scientific">Streptomyces canarius</name>
    <dbReference type="NCBI Taxonomy" id="285453"/>
    <lineage>
        <taxon>Bacteria</taxon>
        <taxon>Bacillati</taxon>
        <taxon>Actinomycetota</taxon>
        <taxon>Actinomycetes</taxon>
        <taxon>Kitasatosporales</taxon>
        <taxon>Streptomycetaceae</taxon>
        <taxon>Streptomyces</taxon>
    </lineage>
</organism>
<proteinExistence type="predicted"/>
<keyword evidence="6 7" id="KW-0472">Membrane</keyword>
<evidence type="ECO:0000256" key="5">
    <source>
        <dbReference type="ARBA" id="ARBA00023065"/>
    </source>
</evidence>
<dbReference type="InterPro" id="IPR038770">
    <property type="entry name" value="Na+/solute_symporter_sf"/>
</dbReference>
<evidence type="ECO:0000256" key="2">
    <source>
        <dbReference type="ARBA" id="ARBA00022448"/>
    </source>
</evidence>
<feature type="transmembrane region" description="Helical" evidence="7">
    <location>
        <begin position="99"/>
        <end position="123"/>
    </location>
</feature>
<accession>A0ABQ3CJS3</accession>
<evidence type="ECO:0000256" key="3">
    <source>
        <dbReference type="ARBA" id="ARBA00022692"/>
    </source>
</evidence>
<protein>
    <submittedName>
        <fullName evidence="9">Integral membrane ion exchanger</fullName>
    </submittedName>
</protein>
<keyword evidence="3 7" id="KW-0812">Transmembrane</keyword>
<gene>
    <name evidence="9" type="ORF">GCM10010345_18960</name>
</gene>
<feature type="transmembrane region" description="Helical" evidence="7">
    <location>
        <begin position="201"/>
        <end position="222"/>
    </location>
</feature>
<dbReference type="InterPro" id="IPR006153">
    <property type="entry name" value="Cation/H_exchanger_TM"/>
</dbReference>
<feature type="transmembrane region" description="Helical" evidence="7">
    <location>
        <begin position="171"/>
        <end position="195"/>
    </location>
</feature>
<keyword evidence="5" id="KW-0406">Ion transport</keyword>
<sequence length="421" mass="42628">MVVALHAVVVLAVVLLAARPARRAATLIRQPPVIGEITLGLVVVPVLTTAAGPGLVETVLPSGTTGHLHTIGLAGLALYLTGVGHSARPRRGEVSPRSYGWLPAGSLLPGLIAGALVSVWVVWRDAAEERGTAPTAALVLLLAAAFAVTAVPVLARILTDRGIADPTEGRLSLLVAVSIDALTWLLLNSALAAAAGSGRQVVRAAAVIAVGTTVAVALRRLLGREAVGRLCARWPAAAAATLGAGAIAAALATERAGLTAIFGAVLAGLAVPRDGEQGPRTEAVRSVERCGLLLVPAFFVTVGFRTATDGPDGFSWVTLAVVVLLAMAAKLGGGYAGARAARLPTRTALRFGVLMNTRGLTEIAVLQAGLSAGILSSGLFLVMLLMALVTTAATGPLLSFADHRFPATGAPATFRVRGAVP</sequence>
<dbReference type="PANTHER" id="PTHR32468:SF84">
    <property type="entry name" value="OS05G0382200 PROTEIN"/>
    <property type="match status" value="1"/>
</dbReference>
<evidence type="ECO:0000313" key="9">
    <source>
        <dbReference type="EMBL" id="GHA14595.1"/>
    </source>
</evidence>
<feature type="domain" description="Cation/H+ exchanger transmembrane" evidence="8">
    <location>
        <begin position="19"/>
        <end position="398"/>
    </location>
</feature>
<comment type="caution">
    <text evidence="9">The sequence shown here is derived from an EMBL/GenBank/DDBJ whole genome shotgun (WGS) entry which is preliminary data.</text>
</comment>
<feature type="transmembrane region" description="Helical" evidence="7">
    <location>
        <begin position="313"/>
        <end position="338"/>
    </location>
</feature>
<feature type="transmembrane region" description="Helical" evidence="7">
    <location>
        <begin position="234"/>
        <end position="252"/>
    </location>
</feature>
<keyword evidence="2" id="KW-0813">Transport</keyword>
<comment type="subcellular location">
    <subcellularLocation>
        <location evidence="1">Membrane</location>
        <topology evidence="1">Multi-pass membrane protein</topology>
    </subcellularLocation>
</comment>
<evidence type="ECO:0000259" key="8">
    <source>
        <dbReference type="Pfam" id="PF00999"/>
    </source>
</evidence>
<evidence type="ECO:0000313" key="10">
    <source>
        <dbReference type="Proteomes" id="UP000653644"/>
    </source>
</evidence>
<dbReference type="Proteomes" id="UP000653644">
    <property type="component" value="Unassembled WGS sequence"/>
</dbReference>
<evidence type="ECO:0000256" key="6">
    <source>
        <dbReference type="ARBA" id="ARBA00023136"/>
    </source>
</evidence>
<feature type="transmembrane region" description="Helical" evidence="7">
    <location>
        <begin position="135"/>
        <end position="159"/>
    </location>
</feature>
<dbReference type="InterPro" id="IPR050794">
    <property type="entry name" value="CPA2_transporter"/>
</dbReference>
<dbReference type="PANTHER" id="PTHR32468">
    <property type="entry name" value="CATION/H + ANTIPORTER"/>
    <property type="match status" value="1"/>
</dbReference>
<dbReference type="Pfam" id="PF00999">
    <property type="entry name" value="Na_H_Exchanger"/>
    <property type="match status" value="1"/>
</dbReference>
<name>A0ABQ3CJS3_9ACTN</name>
<feature type="transmembrane region" description="Helical" evidence="7">
    <location>
        <begin position="68"/>
        <end position="87"/>
    </location>
</feature>
<dbReference type="EMBL" id="BMVN01000005">
    <property type="protein sequence ID" value="GHA14595.1"/>
    <property type="molecule type" value="Genomic_DNA"/>
</dbReference>
<evidence type="ECO:0000256" key="4">
    <source>
        <dbReference type="ARBA" id="ARBA00022989"/>
    </source>
</evidence>
<dbReference type="Gene3D" id="1.20.1530.20">
    <property type="match status" value="1"/>
</dbReference>
<keyword evidence="10" id="KW-1185">Reference proteome</keyword>
<evidence type="ECO:0000256" key="7">
    <source>
        <dbReference type="SAM" id="Phobius"/>
    </source>
</evidence>
<feature type="transmembrane region" description="Helical" evidence="7">
    <location>
        <begin position="359"/>
        <end position="389"/>
    </location>
</feature>
<evidence type="ECO:0000256" key="1">
    <source>
        <dbReference type="ARBA" id="ARBA00004141"/>
    </source>
</evidence>
<keyword evidence="4 7" id="KW-1133">Transmembrane helix</keyword>
<reference evidence="10" key="1">
    <citation type="journal article" date="2019" name="Int. J. Syst. Evol. Microbiol.">
        <title>The Global Catalogue of Microorganisms (GCM) 10K type strain sequencing project: providing services to taxonomists for standard genome sequencing and annotation.</title>
        <authorList>
            <consortium name="The Broad Institute Genomics Platform"/>
            <consortium name="The Broad Institute Genome Sequencing Center for Infectious Disease"/>
            <person name="Wu L."/>
            <person name="Ma J."/>
        </authorList>
    </citation>
    <scope>NUCLEOTIDE SEQUENCE [LARGE SCALE GENOMIC DNA]</scope>
    <source>
        <strain evidence="10">JCM 4733</strain>
    </source>
</reference>